<dbReference type="InParanoid" id="Q99QH5"/>
<reference evidence="2" key="6">
    <citation type="submission" date="2015-02" db="EMBL/GenBank/DDBJ databases">
        <title>.</title>
        <authorList>
            <person name="Brown S.P."/>
            <person name="Murphy L.D."/>
            <person name="Harris D."/>
        </authorList>
    </citation>
    <scope>NUCLEOTIDE SEQUENCE</scope>
    <source>
        <strain evidence="2">A3</strain>
        <plasmid evidence="3">SCP1</plasmid>
    </source>
</reference>
<reference evidence="2" key="1">
    <citation type="journal article" date="1998" name="J. Bacteriol.">
        <title>Cloning and physical mapping of the EcoRI fragments of the giant linear plasmid SCP1.</title>
        <authorList>
            <person name="Redenbach M."/>
            <person name="Ikeda K."/>
            <person name="Yamasaki M."/>
            <person name="Kinashi H."/>
        </authorList>
    </citation>
    <scope>NUCLEOTIDE SEQUENCE</scope>
    <source>
        <strain evidence="2">A3</strain>
        <plasmid evidence="3">SCP1</plasmid>
    </source>
</reference>
<sequence length="81" mass="9505">MWLQPTAIRRAWLSARGQCDWFVHTEHDRLLRRERTRRAAMKWARGYEEPCAVSPQDLVPELAGRVALYPGEGPDTYVPRR</sequence>
<dbReference type="STRING" id="100226.gene:17765530"/>
<evidence type="ECO:0000313" key="3">
    <source>
        <dbReference type="Proteomes" id="UP000001973"/>
    </source>
</evidence>
<dbReference type="EMBL" id="AL589148">
    <property type="protein sequence ID" value="CAC36546.1"/>
    <property type="molecule type" value="Genomic_DNA"/>
</dbReference>
<dbReference type="HOGENOM" id="CLU_2572253_0_0_11"/>
<proteinExistence type="predicted"/>
<protein>
    <submittedName>
        <fullName evidence="2">Uncharacterized protein</fullName>
    </submittedName>
</protein>
<dbReference type="AlphaFoldDB" id="Q99QH5"/>
<dbReference type="Proteomes" id="UP000001973">
    <property type="component" value="Plasmid SCP1"/>
</dbReference>
<evidence type="ECO:0000313" key="1">
    <source>
        <dbReference type="EMBL" id="CAC36546.1"/>
    </source>
</evidence>
<reference evidence="2" key="4">
    <citation type="journal article" date="2008" name="Proc. Natl. Acad. Sci. U.S.A.">
        <title>2-Alkyl-4-hydroxymethylfuran-3-carboxylic acids, antibiotic production inducers discovered by Streptomyces coelicolor genome mining.</title>
        <authorList>
            <person name="Corre C."/>
            <person name="Song L."/>
            <person name="O'Rourke S."/>
            <person name="Chater K.F."/>
            <person name="Challis G.L."/>
        </authorList>
    </citation>
    <scope>NUCLEOTIDE SEQUENCE</scope>
    <source>
        <strain evidence="2">A3</strain>
        <plasmid evidence="3">SCP1</plasmid>
    </source>
</reference>
<evidence type="ECO:0000313" key="2">
    <source>
        <dbReference type="EMBL" id="CAC36855.1"/>
    </source>
</evidence>
<geneLocation type="plasmid" evidence="3">
    <name>SCP1</name>
</geneLocation>
<gene>
    <name evidence="1" type="ordered locus">SCP1.24</name>
    <name evidence="2" type="ordered locus">SCP1.330c</name>
</gene>
<reference evidence="3" key="3">
    <citation type="journal article" date="2002" name="Nature">
        <title>Complete genome sequence of the model actinomycete Streptomyces coelicolor A3(2).</title>
        <authorList>
            <person name="Bentley S.D."/>
            <person name="Chater K.F."/>
            <person name="Cerdeno-Tarraga A.M."/>
            <person name="Challis G.L."/>
            <person name="Thomson N.R."/>
            <person name="James K.D."/>
            <person name="Harris D.E."/>
            <person name="Quail M.A."/>
            <person name="Kieser H."/>
            <person name="Harper D."/>
            <person name="Bateman A."/>
            <person name="Brown S."/>
            <person name="Chandra G."/>
            <person name="Chen C.W."/>
            <person name="Collins M."/>
            <person name="Cronin A."/>
            <person name="Fraser A."/>
            <person name="Goble A."/>
            <person name="Hidalgo J."/>
            <person name="Hornsby T."/>
            <person name="Howarth S."/>
            <person name="Huang C.H."/>
            <person name="Kieser T."/>
            <person name="Larke L."/>
            <person name="Murphy L."/>
            <person name="Oliver K."/>
            <person name="O'Neil S."/>
            <person name="Rabbinowitsch E."/>
            <person name="Rajandream M.A."/>
            <person name="Rutherford K."/>
            <person name="Rutter S."/>
            <person name="Seeger K."/>
            <person name="Saunders D."/>
            <person name="Sharp S."/>
            <person name="Squares R."/>
            <person name="Squares S."/>
            <person name="Taylor K."/>
            <person name="Warren T."/>
            <person name="Wietzorrek A."/>
            <person name="Woodward J."/>
            <person name="Barrell B.G."/>
            <person name="Parkhill J."/>
            <person name="Hopwood D.A."/>
        </authorList>
    </citation>
    <scope>NUCLEOTIDE SEQUENCE [LARGE SCALE GENOMIC DNA]</scope>
    <source>
        <strain evidence="3">ATCC BAA-471 / A3(2) / M145</strain>
        <plasmid evidence="3">SCP1</plasmid>
    </source>
</reference>
<keyword evidence="3" id="KW-1185">Reference proteome</keyword>
<accession>Q99QH5</accession>
<dbReference type="KEGG" id="sco:SCP1.330c"/>
<reference evidence="2" key="5">
    <citation type="journal article" date="2009" name="Mol. Microbiol.">
        <title>Extracellular signalling, translational control, two repressors and an activator all contribute to the regulation of methylenomycin production in Streptomyces coelicolor.</title>
        <authorList>
            <person name="O'Rourke S."/>
            <person name="Wietzorrek A."/>
            <person name="Fowler K."/>
            <person name="Corre C."/>
            <person name="Challis G.L."/>
            <person name="Chater K.F."/>
        </authorList>
    </citation>
    <scope>NUCLEOTIDE SEQUENCE</scope>
    <source>
        <strain evidence="2">A3</strain>
        <plasmid evidence="3">SCP1</plasmid>
    </source>
</reference>
<dbReference type="EMBL" id="AL589148">
    <property type="protein sequence ID" value="CAC36855.1"/>
    <property type="molecule type" value="Genomic_DNA"/>
</dbReference>
<organism evidence="2 3">
    <name type="scientific">Streptomyces coelicolor (strain ATCC BAA-471 / A3(2) / M145)</name>
    <dbReference type="NCBI Taxonomy" id="100226"/>
    <lineage>
        <taxon>Bacteria</taxon>
        <taxon>Bacillati</taxon>
        <taxon>Actinomycetota</taxon>
        <taxon>Actinomycetes</taxon>
        <taxon>Kitasatosporales</taxon>
        <taxon>Streptomycetaceae</taxon>
        <taxon>Streptomyces</taxon>
        <taxon>Streptomyces albidoflavus group</taxon>
    </lineage>
</organism>
<dbReference type="KEGG" id="sco:SCP1.24"/>
<dbReference type="OrthoDB" id="4343985at2"/>
<dbReference type="PATRIC" id="fig|100226.15.peg.7970"/>
<reference evidence="2" key="2">
    <citation type="submission" date="2001-02" db="EMBL/GenBank/DDBJ databases">
        <authorList>
            <person name="Bentley S.D."/>
            <person name="Parkhill J."/>
            <person name="Barrell B.G."/>
            <person name="Rajandream M.A."/>
        </authorList>
    </citation>
    <scope>NUCLEOTIDE SEQUENCE</scope>
    <source>
        <strain evidence="2">A3</strain>
        <plasmid evidence="3">SCP1</plasmid>
    </source>
</reference>
<name>Q99QH5_STRCO</name>